<comment type="caution">
    <text evidence="5">The sequence shown here is derived from an EMBL/GenBank/DDBJ whole genome shotgun (WGS) entry which is preliminary data.</text>
</comment>
<dbReference type="InterPro" id="IPR015171">
    <property type="entry name" value="Cyc-maltodext_N"/>
</dbReference>
<dbReference type="Gene3D" id="2.60.40.10">
    <property type="entry name" value="Immunoglobulins"/>
    <property type="match status" value="1"/>
</dbReference>
<dbReference type="Pfam" id="PF09087">
    <property type="entry name" value="Cyc-maltodext_N"/>
    <property type="match status" value="1"/>
</dbReference>
<evidence type="ECO:0000256" key="3">
    <source>
        <dbReference type="SAM" id="SignalP"/>
    </source>
</evidence>
<dbReference type="InterPro" id="IPR006047">
    <property type="entry name" value="GH13_cat_dom"/>
</dbReference>
<keyword evidence="3" id="KW-0732">Signal</keyword>
<dbReference type="CDD" id="cd11340">
    <property type="entry name" value="AmyAc_bac_CMD_like_3"/>
    <property type="match status" value="1"/>
</dbReference>
<gene>
    <name evidence="5" type="ORF">GCM10010832_11240</name>
</gene>
<dbReference type="InterPro" id="IPR013783">
    <property type="entry name" value="Ig-like_fold"/>
</dbReference>
<dbReference type="EMBL" id="BMGM01000004">
    <property type="protein sequence ID" value="GGE32723.1"/>
    <property type="molecule type" value="Genomic_DNA"/>
</dbReference>
<reference evidence="6" key="1">
    <citation type="journal article" date="2019" name="Int. J. Syst. Evol. Microbiol.">
        <title>The Global Catalogue of Microorganisms (GCM) 10K type strain sequencing project: providing services to taxonomists for standard genome sequencing and annotation.</title>
        <authorList>
            <consortium name="The Broad Institute Genomics Platform"/>
            <consortium name="The Broad Institute Genome Sequencing Center for Infectious Disease"/>
            <person name="Wu L."/>
            <person name="Ma J."/>
        </authorList>
    </citation>
    <scope>NUCLEOTIDE SEQUENCE [LARGE SCALE GENOMIC DNA]</scope>
    <source>
        <strain evidence="6">CGMCC 1.12931</strain>
    </source>
</reference>
<protein>
    <submittedName>
        <fullName evidence="5">Alpha-amylase</fullName>
    </submittedName>
</protein>
<feature type="signal peptide" evidence="3">
    <location>
        <begin position="1"/>
        <end position="21"/>
    </location>
</feature>
<dbReference type="PANTHER" id="PTHR10357:SF210">
    <property type="entry name" value="MALTODEXTRIN GLUCOSIDASE"/>
    <property type="match status" value="1"/>
</dbReference>
<keyword evidence="2" id="KW-0326">Glycosidase</keyword>
<dbReference type="SUPFAM" id="SSF81296">
    <property type="entry name" value="E set domains"/>
    <property type="match status" value="1"/>
</dbReference>
<dbReference type="PANTHER" id="PTHR10357">
    <property type="entry name" value="ALPHA-AMYLASE FAMILY MEMBER"/>
    <property type="match status" value="1"/>
</dbReference>
<proteinExistence type="predicted"/>
<feature type="chain" id="PRO_5045629284" evidence="3">
    <location>
        <begin position="22"/>
        <end position="622"/>
    </location>
</feature>
<name>A0ABQ1SE28_9FLAO</name>
<dbReference type="Pfam" id="PF00128">
    <property type="entry name" value="Alpha-amylase"/>
    <property type="match status" value="1"/>
</dbReference>
<dbReference type="Gene3D" id="3.20.20.80">
    <property type="entry name" value="Glycosidases"/>
    <property type="match status" value="1"/>
</dbReference>
<accession>A0ABQ1SE28</accession>
<dbReference type="Gene3D" id="2.60.40.1180">
    <property type="entry name" value="Golgi alpha-mannosidase II"/>
    <property type="match status" value="1"/>
</dbReference>
<keyword evidence="6" id="KW-1185">Reference proteome</keyword>
<evidence type="ECO:0000256" key="2">
    <source>
        <dbReference type="ARBA" id="ARBA00023295"/>
    </source>
</evidence>
<dbReference type="SMART" id="SM00642">
    <property type="entry name" value="Aamy"/>
    <property type="match status" value="1"/>
</dbReference>
<dbReference type="InterPro" id="IPR014756">
    <property type="entry name" value="Ig_E-set"/>
</dbReference>
<dbReference type="SUPFAM" id="SSF51445">
    <property type="entry name" value="(Trans)glycosidases"/>
    <property type="match status" value="1"/>
</dbReference>
<feature type="domain" description="Glycosyl hydrolase family 13 catalytic" evidence="4">
    <location>
        <begin position="129"/>
        <end position="534"/>
    </location>
</feature>
<organism evidence="5 6">
    <name type="scientific">Psychroflexus planctonicus</name>
    <dbReference type="NCBI Taxonomy" id="1526575"/>
    <lineage>
        <taxon>Bacteria</taxon>
        <taxon>Pseudomonadati</taxon>
        <taxon>Bacteroidota</taxon>
        <taxon>Flavobacteriia</taxon>
        <taxon>Flavobacteriales</taxon>
        <taxon>Flavobacteriaceae</taxon>
        <taxon>Psychroflexus</taxon>
    </lineage>
</organism>
<evidence type="ECO:0000313" key="5">
    <source>
        <dbReference type="EMBL" id="GGE32723.1"/>
    </source>
</evidence>
<dbReference type="InterPro" id="IPR013780">
    <property type="entry name" value="Glyco_hydro_b"/>
</dbReference>
<dbReference type="RefSeq" id="WP_188458117.1">
    <property type="nucleotide sequence ID" value="NZ_BMGM01000004.1"/>
</dbReference>
<dbReference type="InterPro" id="IPR019492">
    <property type="entry name" value="Cyclo-malto-dextrinase_C"/>
</dbReference>
<dbReference type="Pfam" id="PF10438">
    <property type="entry name" value="Cyc-maltodext_C"/>
    <property type="match status" value="1"/>
</dbReference>
<sequence length="622" mass="72292">MKKLSKVVFLIFLFSLGKLHAQELRVEPPNWWIGFENQELQLLVHYPNISQAEVEMDYPNLSIDQIHNADSENYLFIDLSLNENTPPGEFNLKFTFPNGEVVSYAYSLLAREKKGSEIHGFDSSDAIYLITPDRFANANPENDIVESLLEKTIDRADDYARHGGDIKGITQHLDYIQDMGFTAVWPSPLLENDMHRASYHGYAITDFYKVDPRFGTLSEYENLAKQLQQKDMKLIMDMVANHCGSEHWWMKDLPFSDWVNYQEEFEAGEKMPTSNHRRTTNQDRYASEYDAAEMQKGWFVQTMPDLNQQNPFMAKYLIQNSIWWVETLHLGGIRQDTYPYPDKHFMADWAKAIMTEYPNFSIVGEEWSYNPLLVGYWQDGNHNYDGYRSYLTSTMDFPMQQNIVDALNQEESWDNGLVKIYEGLANDFGYHSPKDIMIFADNHDKSRIFTQLNEDVANTKMAMGLLLTLPRIPQIYYGTEILMDDTAKPGDHGLIRTDFPGGWKGDEVNVFKNQGLTETQMDFKAFLKKVLNYRKHSKAIHEGKTIHFAPFDGVYVLFRQYEEETVMLVLNKNEASTTIVLSRFEELNLNGKEFTNLDSNESFIWKDELQLNHGIHIFTTKQ</sequence>
<dbReference type="SUPFAM" id="SSF51011">
    <property type="entry name" value="Glycosyl hydrolase domain"/>
    <property type="match status" value="1"/>
</dbReference>
<evidence type="ECO:0000256" key="1">
    <source>
        <dbReference type="ARBA" id="ARBA00022801"/>
    </source>
</evidence>
<evidence type="ECO:0000259" key="4">
    <source>
        <dbReference type="SMART" id="SM00642"/>
    </source>
</evidence>
<dbReference type="Proteomes" id="UP000599179">
    <property type="component" value="Unassembled WGS sequence"/>
</dbReference>
<keyword evidence="1" id="KW-0378">Hydrolase</keyword>
<dbReference type="InterPro" id="IPR017853">
    <property type="entry name" value="GH"/>
</dbReference>
<evidence type="ECO:0000313" key="6">
    <source>
        <dbReference type="Proteomes" id="UP000599179"/>
    </source>
</evidence>